<evidence type="ECO:0000256" key="2">
    <source>
        <dbReference type="ARBA" id="ARBA00022692"/>
    </source>
</evidence>
<dbReference type="AlphaFoldDB" id="A0AAW0QX77"/>
<feature type="transmembrane region" description="Helical" evidence="7">
    <location>
        <begin position="208"/>
        <end position="226"/>
    </location>
</feature>
<evidence type="ECO:0000256" key="4">
    <source>
        <dbReference type="ARBA" id="ARBA00023136"/>
    </source>
</evidence>
<feature type="transmembrane region" description="Helical" evidence="7">
    <location>
        <begin position="174"/>
        <end position="196"/>
    </location>
</feature>
<feature type="transmembrane region" description="Helical" evidence="7">
    <location>
        <begin position="12"/>
        <end position="31"/>
    </location>
</feature>
<keyword evidence="3 7" id="KW-1133">Transmembrane helix</keyword>
<keyword evidence="2 7" id="KW-0812">Transmembrane</keyword>
<comment type="caution">
    <text evidence="9">The sequence shown here is derived from an EMBL/GenBank/DDBJ whole genome shotgun (WGS) entry which is preliminary data.</text>
</comment>
<dbReference type="EMBL" id="JAQQWP010000006">
    <property type="protein sequence ID" value="KAK8114989.1"/>
    <property type="molecule type" value="Genomic_DNA"/>
</dbReference>
<evidence type="ECO:0000256" key="5">
    <source>
        <dbReference type="ARBA" id="ARBA00038359"/>
    </source>
</evidence>
<dbReference type="GO" id="GO:0016020">
    <property type="term" value="C:membrane"/>
    <property type="evidence" value="ECO:0007669"/>
    <property type="project" value="UniProtKB-SubCell"/>
</dbReference>
<evidence type="ECO:0000256" key="1">
    <source>
        <dbReference type="ARBA" id="ARBA00004141"/>
    </source>
</evidence>
<evidence type="ECO:0000256" key="3">
    <source>
        <dbReference type="ARBA" id="ARBA00022989"/>
    </source>
</evidence>
<feature type="transmembrane region" description="Helical" evidence="7">
    <location>
        <begin position="120"/>
        <end position="142"/>
    </location>
</feature>
<sequence>MALEDRSVELFAVTVFCLALATVTVALRCYVRLFMLKIFSWEDYLAVITTILFGGYGACVFLSIYYGAGKHLEDVPVEHLPTALKMRWLGEWIYVVTSIFVKATVSVLLLRICSKPWHKAVIYTVLAVVVVWNVVYASLAAFQCLPVEHFWERISDPNADGQCLSEDIITGTTYAAAAINCAADWVLGLLPIALVWDLELNRRTKASIAGILALGIIASAATIVRFPYVWQLTHDSDFLYVFVDFTIWSTVELAMGLAASSIATLRPLFKKVLGGSSHGESHRKSTGHGLGMSRKSKSGSNTNRFSNRFSGIKGLVIHRRDEISMESPMPITPTTATYTRRGSVSSATVDVERYAIAPWERSYTTEEWKAPSGGSPVSVRGAL</sequence>
<feature type="region of interest" description="Disordered" evidence="6">
    <location>
        <begin position="274"/>
        <end position="306"/>
    </location>
</feature>
<proteinExistence type="inferred from homology"/>
<evidence type="ECO:0000256" key="7">
    <source>
        <dbReference type="SAM" id="Phobius"/>
    </source>
</evidence>
<gene>
    <name evidence="9" type="ORF">PG999_007058</name>
</gene>
<evidence type="ECO:0000259" key="8">
    <source>
        <dbReference type="Pfam" id="PF20684"/>
    </source>
</evidence>
<organism evidence="9 10">
    <name type="scientific">Apiospora kogelbergensis</name>
    <dbReference type="NCBI Taxonomy" id="1337665"/>
    <lineage>
        <taxon>Eukaryota</taxon>
        <taxon>Fungi</taxon>
        <taxon>Dikarya</taxon>
        <taxon>Ascomycota</taxon>
        <taxon>Pezizomycotina</taxon>
        <taxon>Sordariomycetes</taxon>
        <taxon>Xylariomycetidae</taxon>
        <taxon>Amphisphaeriales</taxon>
        <taxon>Apiosporaceae</taxon>
        <taxon>Apiospora</taxon>
    </lineage>
</organism>
<dbReference type="InterPro" id="IPR052337">
    <property type="entry name" value="SAT4-like"/>
</dbReference>
<name>A0AAW0QX77_9PEZI</name>
<feature type="transmembrane region" description="Helical" evidence="7">
    <location>
        <begin position="43"/>
        <end position="66"/>
    </location>
</feature>
<keyword evidence="4 7" id="KW-0472">Membrane</keyword>
<evidence type="ECO:0000313" key="9">
    <source>
        <dbReference type="EMBL" id="KAK8114989.1"/>
    </source>
</evidence>
<dbReference type="InterPro" id="IPR049326">
    <property type="entry name" value="Rhodopsin_dom_fungi"/>
</dbReference>
<dbReference type="PANTHER" id="PTHR33048:SF96">
    <property type="entry name" value="INTEGRAL MEMBRANE PROTEIN"/>
    <property type="match status" value="1"/>
</dbReference>
<comment type="similarity">
    <text evidence="5">Belongs to the SAT4 family.</text>
</comment>
<dbReference type="Proteomes" id="UP001392437">
    <property type="component" value="Unassembled WGS sequence"/>
</dbReference>
<dbReference type="Pfam" id="PF20684">
    <property type="entry name" value="Fung_rhodopsin"/>
    <property type="match status" value="1"/>
</dbReference>
<evidence type="ECO:0000256" key="6">
    <source>
        <dbReference type="SAM" id="MobiDB-lite"/>
    </source>
</evidence>
<comment type="subcellular location">
    <subcellularLocation>
        <location evidence="1">Membrane</location>
        <topology evidence="1">Multi-pass membrane protein</topology>
    </subcellularLocation>
</comment>
<keyword evidence="10" id="KW-1185">Reference proteome</keyword>
<feature type="transmembrane region" description="Helical" evidence="7">
    <location>
        <begin position="92"/>
        <end position="113"/>
    </location>
</feature>
<dbReference type="PANTHER" id="PTHR33048">
    <property type="entry name" value="PTH11-LIKE INTEGRAL MEMBRANE PROTEIN (AFU_ORTHOLOGUE AFUA_5G11245)"/>
    <property type="match status" value="1"/>
</dbReference>
<reference evidence="9 10" key="1">
    <citation type="submission" date="2023-01" db="EMBL/GenBank/DDBJ databases">
        <title>Analysis of 21 Apiospora genomes using comparative genomics revels a genus with tremendous synthesis potential of carbohydrate active enzymes and secondary metabolites.</title>
        <authorList>
            <person name="Sorensen T."/>
        </authorList>
    </citation>
    <scope>NUCLEOTIDE SEQUENCE [LARGE SCALE GENOMIC DNA]</scope>
    <source>
        <strain evidence="9 10">CBS 117206</strain>
    </source>
</reference>
<protein>
    <recommendedName>
        <fullName evidence="8">Rhodopsin domain-containing protein</fullName>
    </recommendedName>
</protein>
<evidence type="ECO:0000313" key="10">
    <source>
        <dbReference type="Proteomes" id="UP001392437"/>
    </source>
</evidence>
<accession>A0AAW0QX77</accession>
<feature type="transmembrane region" description="Helical" evidence="7">
    <location>
        <begin position="238"/>
        <end position="263"/>
    </location>
</feature>
<feature type="domain" description="Rhodopsin" evidence="8">
    <location>
        <begin position="27"/>
        <end position="271"/>
    </location>
</feature>